<name>E3NVD9_CAERE</name>
<proteinExistence type="predicted"/>
<dbReference type="AlphaFoldDB" id="E3NVD9"/>
<accession>E3NVD9</accession>
<dbReference type="InParanoid" id="E3NVD9"/>
<dbReference type="InterPro" id="IPR008967">
    <property type="entry name" value="p53-like_TF_DNA-bd_sf"/>
</dbReference>
<keyword evidence="2" id="KW-1185">Reference proteome</keyword>
<evidence type="ECO:0000313" key="2">
    <source>
        <dbReference type="Proteomes" id="UP000008281"/>
    </source>
</evidence>
<dbReference type="EMBL" id="DS270929">
    <property type="protein sequence ID" value="EFO98048.1"/>
    <property type="molecule type" value="Genomic_DNA"/>
</dbReference>
<dbReference type="InterPro" id="IPR036960">
    <property type="entry name" value="T-box_sf"/>
</dbReference>
<sequence>MYSNHLPQYSSAGSTDLMWLNQQVMWNNGQYGYPHNGFQNTHHYASHNQDWSQQGPAHGFQGAQLAPKVLDNPDNIRKRQEGLLINTRCRYIPVLSIYSQQSEIASRQFLKSFEIDVTQFVAVTCVNVSFSCSLAKSRSIFFQNTAVVNWKTANNKFARVDYKENLRSLIVILRIRDILDLVGEQHMASSRDSK</sequence>
<dbReference type="SUPFAM" id="SSF49417">
    <property type="entry name" value="p53-like transcription factors"/>
    <property type="match status" value="1"/>
</dbReference>
<reference evidence="1" key="1">
    <citation type="submission" date="2007-07" db="EMBL/GenBank/DDBJ databases">
        <title>PCAP assembly of the Caenorhabditis remanei genome.</title>
        <authorList>
            <consortium name="The Caenorhabditis remanei Sequencing Consortium"/>
            <person name="Wilson R.K."/>
        </authorList>
    </citation>
    <scope>NUCLEOTIDE SEQUENCE [LARGE SCALE GENOMIC DNA]</scope>
    <source>
        <strain evidence="1">PB4641</strain>
    </source>
</reference>
<dbReference type="Proteomes" id="UP000008281">
    <property type="component" value="Unassembled WGS sequence"/>
</dbReference>
<dbReference type="HOGENOM" id="CLU_1403634_0_0_1"/>
<dbReference type="GO" id="GO:0005634">
    <property type="term" value="C:nucleus"/>
    <property type="evidence" value="ECO:0007669"/>
    <property type="project" value="InterPro"/>
</dbReference>
<dbReference type="OrthoDB" id="5869419at2759"/>
<protein>
    <submittedName>
        <fullName evidence="1">Uncharacterized protein</fullName>
    </submittedName>
</protein>
<dbReference type="GO" id="GO:0003700">
    <property type="term" value="F:DNA-binding transcription factor activity"/>
    <property type="evidence" value="ECO:0007669"/>
    <property type="project" value="InterPro"/>
</dbReference>
<dbReference type="Gene3D" id="2.60.40.820">
    <property type="entry name" value="Transcription factor, T-box"/>
    <property type="match status" value="1"/>
</dbReference>
<gene>
    <name evidence="1" type="ORF">CRE_11641</name>
</gene>
<organism evidence="2">
    <name type="scientific">Caenorhabditis remanei</name>
    <name type="common">Caenorhabditis vulgaris</name>
    <dbReference type="NCBI Taxonomy" id="31234"/>
    <lineage>
        <taxon>Eukaryota</taxon>
        <taxon>Metazoa</taxon>
        <taxon>Ecdysozoa</taxon>
        <taxon>Nematoda</taxon>
        <taxon>Chromadorea</taxon>
        <taxon>Rhabditida</taxon>
        <taxon>Rhabditina</taxon>
        <taxon>Rhabditomorpha</taxon>
        <taxon>Rhabditoidea</taxon>
        <taxon>Rhabditidae</taxon>
        <taxon>Peloderinae</taxon>
        <taxon>Caenorhabditis</taxon>
    </lineage>
</organism>
<evidence type="ECO:0000313" key="1">
    <source>
        <dbReference type="EMBL" id="EFO98048.1"/>
    </source>
</evidence>